<evidence type="ECO:0000256" key="1">
    <source>
        <dbReference type="SAM" id="MobiDB-lite"/>
    </source>
</evidence>
<feature type="region of interest" description="Disordered" evidence="1">
    <location>
        <begin position="956"/>
        <end position="975"/>
    </location>
</feature>
<dbReference type="InterPro" id="IPR016024">
    <property type="entry name" value="ARM-type_fold"/>
</dbReference>
<evidence type="ECO:0000313" key="3">
    <source>
        <dbReference type="EMBL" id="KAF2190173.1"/>
    </source>
</evidence>
<name>A0A6A6EFV1_9PEZI</name>
<feature type="region of interest" description="Disordered" evidence="1">
    <location>
        <begin position="1010"/>
        <end position="1038"/>
    </location>
</feature>
<dbReference type="Pfam" id="PF24571">
    <property type="entry name" value="HEAT_SCC3-SA"/>
    <property type="match status" value="1"/>
</dbReference>
<dbReference type="Pfam" id="PF21581">
    <property type="entry name" value="SCD"/>
    <property type="match status" value="1"/>
</dbReference>
<feature type="compositionally biased region" description="Polar residues" evidence="1">
    <location>
        <begin position="1"/>
        <end position="11"/>
    </location>
</feature>
<feature type="domain" description="SCD" evidence="2">
    <location>
        <begin position="351"/>
        <end position="436"/>
    </location>
</feature>
<dbReference type="Proteomes" id="UP000800200">
    <property type="component" value="Unassembled WGS sequence"/>
</dbReference>
<dbReference type="EMBL" id="ML994619">
    <property type="protein sequence ID" value="KAF2190173.1"/>
    <property type="molecule type" value="Genomic_DNA"/>
</dbReference>
<protein>
    <submittedName>
        <fullName evidence="3">STAG-domain-containing protein</fullName>
    </submittedName>
</protein>
<gene>
    <name evidence="3" type="ORF">K469DRAFT_561237</name>
</gene>
<dbReference type="GO" id="GO:0007062">
    <property type="term" value="P:sister chromatid cohesion"/>
    <property type="evidence" value="ECO:0007669"/>
    <property type="project" value="UniProtKB-ARBA"/>
</dbReference>
<proteinExistence type="predicted"/>
<sequence>MSAAVQSSEGADTTAPAPRRKSGRVSKKPEPFVPASSPASSAKRKRNNEADVDIDIGDPSSEEEQEVSSEGEPDEEELRERRRKKKGKSTAKKPAPKKARTNGAPVQLAIRPATSKPNKPKKPRKAPIRKSAVGEEAEGLYAEVFARGNNVEDVASQWVTRFQEHEAKAVAEVVNFVLRSAGCNIKIDDNDVSDPDNCASRLGEIQEEYQAQNVSDYPLIAKGRGTAAFKQALHGFFVALVETIAASNLLFDNVELIENIEVWISTMSSASNRPFRHTSTVASLAVISALCRVASDIVDSTAKKIRQSETESKKSRVNKARVSAVNKEVDELNQKLEVVDGFIKDWFETVFIHRYRDVDPRIRVECVEALADWIMIYPDRFFDGSHLRYLGWVLSDTHTQTRLEVVKQLQKLFRDKDKLGGLKTFTERFRARIVEMATRDAEATVRASSVELLDVLREAGLLEPDDIDSVGRLIFDAEPKVRKAVVGFFAENVNSSYELQIEDMGGQEALDEALVSTEADDDFDNPRLEWLKLKCLVEQLLAYDSEDGDLPSQIERLPGSGAEFGLVAYGIESRFTLAAQALYDAIPEIRTWEILAGYLLYDHSQTVQNGAGEDAEMMLRQNCKLSEREENVLLAILNAAVKLRLTRFAGAGGDGRVKKTKAQRQAEQAEQEEAAKRLAVLIPRLLKKFGALPEAASLVLSLERALNLDVFQELRQDATLAALLDDINKQFLTHHNERVLLEAREAILHARGHDELKEMTETKVQALWDDTMNAFNTLKRGRDLRTRGSLSENILTGISNTVLRISNLVHVSDSEHLDQTPVTPANARNKSKRETADTTPPIVSLIHILDRGVLVSDLDPETDVAEDGLVRHAMNSILLYFVWKVRHWQKHIMSGTRIPDDELTLVAERRDSCIMALTRTMQSRKGADDIRIEASFLLLDLYNMFVSLKTVKEKAGKGKSKQAQARSQTQEEENDDWEALCQEIDTPMTKLLLSILTATESNFAKRAKKHIEEDDVDDDPVDPDDEPESSDDEEEDERIVEEKAVRMLMAENQLCQLGGRLVMAVYAGTLDGETSGSRNVKKRLERNKTRLGPNWKEVVARFDDMKVATKGKAAADKKAKAKESRRPSMSKEIVIENDSEEEEEEHRDEDEEMAEEPQDVSAEEQEENGVPERSPEVESVLGD</sequence>
<dbReference type="InterPro" id="IPR056396">
    <property type="entry name" value="HEAT_SCC3-SA"/>
</dbReference>
<feature type="compositionally biased region" description="Basic and acidic residues" evidence="1">
    <location>
        <begin position="1111"/>
        <end position="1126"/>
    </location>
</feature>
<dbReference type="InterPro" id="IPR013721">
    <property type="entry name" value="STAG"/>
</dbReference>
<feature type="region of interest" description="Disordered" evidence="1">
    <location>
        <begin position="1"/>
        <end position="132"/>
    </location>
</feature>
<dbReference type="InterPro" id="IPR020839">
    <property type="entry name" value="SCD"/>
</dbReference>
<evidence type="ECO:0000259" key="2">
    <source>
        <dbReference type="PROSITE" id="PS51425"/>
    </source>
</evidence>
<dbReference type="PANTHER" id="PTHR11199">
    <property type="entry name" value="STROMAL ANTIGEN"/>
    <property type="match status" value="1"/>
</dbReference>
<feature type="compositionally biased region" description="Basic residues" evidence="1">
    <location>
        <begin position="118"/>
        <end position="128"/>
    </location>
</feature>
<accession>A0A6A6EFV1</accession>
<feature type="compositionally biased region" description="Acidic residues" evidence="1">
    <location>
        <begin position="50"/>
        <end position="77"/>
    </location>
</feature>
<dbReference type="GO" id="GO:0000785">
    <property type="term" value="C:chromatin"/>
    <property type="evidence" value="ECO:0007669"/>
    <property type="project" value="TreeGrafter"/>
</dbReference>
<dbReference type="Gene3D" id="1.25.10.10">
    <property type="entry name" value="Leucine-rich Repeat Variant"/>
    <property type="match status" value="1"/>
</dbReference>
<dbReference type="SUPFAM" id="SSF48371">
    <property type="entry name" value="ARM repeat"/>
    <property type="match status" value="1"/>
</dbReference>
<dbReference type="InterPro" id="IPR039662">
    <property type="entry name" value="Cohesin_Scc3/SA"/>
</dbReference>
<dbReference type="Pfam" id="PF08514">
    <property type="entry name" value="STAG"/>
    <property type="match status" value="1"/>
</dbReference>
<feature type="compositionally biased region" description="Acidic residues" evidence="1">
    <location>
        <begin position="1135"/>
        <end position="1169"/>
    </location>
</feature>
<organism evidence="3 4">
    <name type="scientific">Zopfia rhizophila CBS 207.26</name>
    <dbReference type="NCBI Taxonomy" id="1314779"/>
    <lineage>
        <taxon>Eukaryota</taxon>
        <taxon>Fungi</taxon>
        <taxon>Dikarya</taxon>
        <taxon>Ascomycota</taxon>
        <taxon>Pezizomycotina</taxon>
        <taxon>Dothideomycetes</taxon>
        <taxon>Dothideomycetes incertae sedis</taxon>
        <taxon>Zopfiaceae</taxon>
        <taxon>Zopfia</taxon>
    </lineage>
</organism>
<dbReference type="GO" id="GO:0005634">
    <property type="term" value="C:nucleus"/>
    <property type="evidence" value="ECO:0007669"/>
    <property type="project" value="TreeGrafter"/>
</dbReference>
<feature type="compositionally biased region" description="Basic residues" evidence="1">
    <location>
        <begin position="81"/>
        <end position="100"/>
    </location>
</feature>
<feature type="region of interest" description="Disordered" evidence="1">
    <location>
        <begin position="816"/>
        <end position="837"/>
    </location>
</feature>
<keyword evidence="4" id="KW-1185">Reference proteome</keyword>
<dbReference type="GO" id="GO:0008278">
    <property type="term" value="C:cohesin complex"/>
    <property type="evidence" value="ECO:0007669"/>
    <property type="project" value="TreeGrafter"/>
</dbReference>
<dbReference type="InterPro" id="IPR011989">
    <property type="entry name" value="ARM-like"/>
</dbReference>
<feature type="compositionally biased region" description="Acidic residues" evidence="1">
    <location>
        <begin position="1013"/>
        <end position="1038"/>
    </location>
</feature>
<dbReference type="PROSITE" id="PS51425">
    <property type="entry name" value="SCD"/>
    <property type="match status" value="1"/>
</dbReference>
<dbReference type="AlphaFoldDB" id="A0A6A6EFV1"/>
<dbReference type="GO" id="GO:0003682">
    <property type="term" value="F:chromatin binding"/>
    <property type="evidence" value="ECO:0007669"/>
    <property type="project" value="TreeGrafter"/>
</dbReference>
<feature type="region of interest" description="Disordered" evidence="1">
    <location>
        <begin position="1111"/>
        <end position="1183"/>
    </location>
</feature>
<dbReference type="PANTHER" id="PTHR11199:SF0">
    <property type="entry name" value="LD34181P-RELATED"/>
    <property type="match status" value="1"/>
</dbReference>
<dbReference type="OrthoDB" id="498590at2759"/>
<evidence type="ECO:0000313" key="4">
    <source>
        <dbReference type="Proteomes" id="UP000800200"/>
    </source>
</evidence>
<reference evidence="3" key="1">
    <citation type="journal article" date="2020" name="Stud. Mycol.">
        <title>101 Dothideomycetes genomes: a test case for predicting lifestyles and emergence of pathogens.</title>
        <authorList>
            <person name="Haridas S."/>
            <person name="Albert R."/>
            <person name="Binder M."/>
            <person name="Bloem J."/>
            <person name="Labutti K."/>
            <person name="Salamov A."/>
            <person name="Andreopoulos B."/>
            <person name="Baker S."/>
            <person name="Barry K."/>
            <person name="Bills G."/>
            <person name="Bluhm B."/>
            <person name="Cannon C."/>
            <person name="Castanera R."/>
            <person name="Culley D."/>
            <person name="Daum C."/>
            <person name="Ezra D."/>
            <person name="Gonzalez J."/>
            <person name="Henrissat B."/>
            <person name="Kuo A."/>
            <person name="Liang C."/>
            <person name="Lipzen A."/>
            <person name="Lutzoni F."/>
            <person name="Magnuson J."/>
            <person name="Mondo S."/>
            <person name="Nolan M."/>
            <person name="Ohm R."/>
            <person name="Pangilinan J."/>
            <person name="Park H.-J."/>
            <person name="Ramirez L."/>
            <person name="Alfaro M."/>
            <person name="Sun H."/>
            <person name="Tritt A."/>
            <person name="Yoshinaga Y."/>
            <person name="Zwiers L.-H."/>
            <person name="Turgeon B."/>
            <person name="Goodwin S."/>
            <person name="Spatafora J."/>
            <person name="Crous P."/>
            <person name="Grigoriev I."/>
        </authorList>
    </citation>
    <scope>NUCLEOTIDE SEQUENCE</scope>
    <source>
        <strain evidence="3">CBS 207.26</strain>
    </source>
</reference>